<dbReference type="Pfam" id="PF07065">
    <property type="entry name" value="D123"/>
    <property type="match status" value="1"/>
</dbReference>
<sequence length="490" mass="56805">MSCNSFSVTETWRLIEFLIENGFKFEFYLNDTFVVCRKMLPIEIVSIVNHIPLKETSDIICKSIFSINDRTSILLEIKVNTLKKVVNLFPIEAKHSSNEIKNDIIVSELISENSEVKISTLNDIIHEIKSKFVDISNIHERIEANIFVKPLKAFLDLIWGCEETFWSSEKLTDEGLSSWYRSICELNSVSSIQSRLISIPDSLIDEYFESEIGNSINYNLLSENSKKCLDEIKDLFLIDNYTSSGVVPKFTWSTPTDATWINADRSLCCKTLEDVLLLLKASTKVACDIENAKKKNIRNTLLLREYISAMDEMFEFRVFFGWIERLNEYKIIGISQRNIYNHYEELNTNKDLKRDIVQCIFYYFTGKNAINDLFKIFNAKFIALDIYLIKNEHKFSVMIIDSKPLTETSTLLFDKNDLKIYYLSNKGYDIDFDVLRLVEDKHSVVNGLGECFSGRVPEEFLLPGNLCSNNDCFLWDFCDNINRVDLQTPI</sequence>
<dbReference type="InterPro" id="IPR009772">
    <property type="entry name" value="CDC123"/>
</dbReference>
<dbReference type="PANTHER" id="PTHR15323:SF6">
    <property type="entry name" value="CELL DIVISION CYCLE PROTEIN 123 HOMOLOG"/>
    <property type="match status" value="1"/>
</dbReference>
<accession>A0AAV9XU93</accession>
<organism evidence="2 3">
    <name type="scientific">Cryptosporidium xiaoi</name>
    <dbReference type="NCBI Taxonomy" id="659607"/>
    <lineage>
        <taxon>Eukaryota</taxon>
        <taxon>Sar</taxon>
        <taxon>Alveolata</taxon>
        <taxon>Apicomplexa</taxon>
        <taxon>Conoidasida</taxon>
        <taxon>Coccidia</taxon>
        <taxon>Eucoccidiorida</taxon>
        <taxon>Eimeriorina</taxon>
        <taxon>Cryptosporidiidae</taxon>
        <taxon>Cryptosporidium</taxon>
    </lineage>
</organism>
<dbReference type="Proteomes" id="UP001311799">
    <property type="component" value="Unassembled WGS sequence"/>
</dbReference>
<dbReference type="AlphaFoldDB" id="A0AAV9XU93"/>
<proteinExistence type="inferred from homology"/>
<dbReference type="PANTHER" id="PTHR15323">
    <property type="entry name" value="D123 PROTEIN"/>
    <property type="match status" value="1"/>
</dbReference>
<keyword evidence="3" id="KW-1185">Reference proteome</keyword>
<dbReference type="GO" id="GO:0005737">
    <property type="term" value="C:cytoplasm"/>
    <property type="evidence" value="ECO:0007669"/>
    <property type="project" value="TreeGrafter"/>
</dbReference>
<comment type="similarity">
    <text evidence="1">Belongs to the CDC123 family.</text>
</comment>
<name>A0AAV9XU93_9CRYT</name>
<keyword evidence="2" id="KW-0378">Hydrolase</keyword>
<dbReference type="GO" id="GO:0016787">
    <property type="term" value="F:hydrolase activity"/>
    <property type="evidence" value="ECO:0007669"/>
    <property type="project" value="UniProtKB-KW"/>
</dbReference>
<evidence type="ECO:0000313" key="2">
    <source>
        <dbReference type="EMBL" id="KAK6588074.1"/>
    </source>
</evidence>
<evidence type="ECO:0000256" key="1">
    <source>
        <dbReference type="ARBA" id="ARBA00011047"/>
    </source>
</evidence>
<evidence type="ECO:0000313" key="3">
    <source>
        <dbReference type="Proteomes" id="UP001311799"/>
    </source>
</evidence>
<protein>
    <submittedName>
        <fullName evidence="2">Hydrolase</fullName>
    </submittedName>
</protein>
<comment type="caution">
    <text evidence="2">The sequence shown here is derived from an EMBL/GenBank/DDBJ whole genome shotgun (WGS) entry which is preliminary data.</text>
</comment>
<reference evidence="2 3" key="1">
    <citation type="submission" date="2023-10" db="EMBL/GenBank/DDBJ databases">
        <title>Comparative genomics analysis reveals potential genetic determinants of host preference in Cryptosporidium xiaoi.</title>
        <authorList>
            <person name="Xiao L."/>
            <person name="Li J."/>
        </authorList>
    </citation>
    <scope>NUCLEOTIDE SEQUENCE [LARGE SCALE GENOMIC DNA]</scope>
    <source>
        <strain evidence="2 3">52996</strain>
    </source>
</reference>
<gene>
    <name evidence="2" type="ORF">RS030_71001</name>
</gene>
<dbReference type="EMBL" id="JAWDEY010000035">
    <property type="protein sequence ID" value="KAK6588074.1"/>
    <property type="molecule type" value="Genomic_DNA"/>
</dbReference>